<evidence type="ECO:0000313" key="1">
    <source>
        <dbReference type="EMBL" id="ANH72050.1"/>
    </source>
</evidence>
<accession>A0AAC9FQM8</accession>
<dbReference type="SUPFAM" id="SSF110296">
    <property type="entry name" value="Oligoxyloglucan reducing end-specific cellobiohydrolase"/>
    <property type="match status" value="1"/>
</dbReference>
<proteinExistence type="predicted"/>
<name>A0AAC9FQM8_9RALS</name>
<dbReference type="KEGG" id="rin:ACS15_3214"/>
<dbReference type="Gene3D" id="2.120.10.10">
    <property type="match status" value="1"/>
</dbReference>
<evidence type="ECO:0000313" key="2">
    <source>
        <dbReference type="Proteomes" id="UP000077927"/>
    </source>
</evidence>
<sequence length="513" mass="55623">MARFAQGAPTMLRSRFSNKTLRRVGLVILLAAPAWYMGKITMAKFEIGGASPNQRTLGAVAFVEQRGMEQMCTGVTVTPQSTWLLGSYEGSRDVVPGDTHPVSIDALLHDKATTDANGDEPMGTRGTRERTTSFLSHLNAQGQFELVATVSGTTCLQTTPDGRTLYLLTSQDRPASASGDGIQQTAVFRSDDQGKTWTWQRAGFMDTTNVSAWALKLSGFGAQELWSVGSGDGLAFDAEAPAAAGADNPAPDAGRAVALFYSSDSGKTAQRVPVPQSMLVSVDHVRGKAPSGVEWGSGAEAVEGEVHAQVVQLDAQRAVLWVSQRFRYSRPDSAYYAGAMLVTSRAELRRVDGHWQVGAPQRLEDTWVDTVYRNPAGRVIGLIDHAGDKRTQVALLDTATLAWNEQGSLPTSFDPLSASVYTRGFWAGQETLVANVSGTHHVPKWIYPWSADGAQISGDAVFYSRDWGRSWHRLAIPGYLGVAGFDAARDEVFWSKGNWYESSDKRVYGYGLR</sequence>
<dbReference type="Proteomes" id="UP000077927">
    <property type="component" value="Chromosome 1"/>
</dbReference>
<organism evidence="1 2">
    <name type="scientific">Ralstonia insidiosa</name>
    <dbReference type="NCBI Taxonomy" id="190721"/>
    <lineage>
        <taxon>Bacteria</taxon>
        <taxon>Pseudomonadati</taxon>
        <taxon>Pseudomonadota</taxon>
        <taxon>Betaproteobacteria</taxon>
        <taxon>Burkholderiales</taxon>
        <taxon>Burkholderiaceae</taxon>
        <taxon>Ralstonia</taxon>
    </lineage>
</organism>
<dbReference type="EMBL" id="CP012605">
    <property type="protein sequence ID" value="ANH72050.1"/>
    <property type="molecule type" value="Genomic_DNA"/>
</dbReference>
<protein>
    <submittedName>
        <fullName evidence="1">BNR repeat-like domain protein</fullName>
    </submittedName>
</protein>
<dbReference type="AlphaFoldDB" id="A0AAC9FQM8"/>
<reference evidence="1 2" key="1">
    <citation type="submission" date="2015-09" db="EMBL/GenBank/DDBJ databases">
        <authorList>
            <person name="Xu Y."/>
            <person name="Nagy A."/>
            <person name="Liu N.T."/>
            <person name="Nou X."/>
        </authorList>
    </citation>
    <scope>NUCLEOTIDE SEQUENCE [LARGE SCALE GENOMIC DNA]</scope>
    <source>
        <strain evidence="1 2">FC1138</strain>
    </source>
</reference>
<gene>
    <name evidence="1" type="ORF">ACS15_3214</name>
</gene>